<dbReference type="GO" id="GO:0006355">
    <property type="term" value="P:regulation of DNA-templated transcription"/>
    <property type="evidence" value="ECO:0007669"/>
    <property type="project" value="InterPro"/>
</dbReference>
<dbReference type="SMART" id="SM00421">
    <property type="entry name" value="HTH_LUXR"/>
    <property type="match status" value="1"/>
</dbReference>
<dbReference type="InterPro" id="IPR000792">
    <property type="entry name" value="Tscrpt_reg_LuxR_C"/>
</dbReference>
<evidence type="ECO:0000256" key="3">
    <source>
        <dbReference type="ARBA" id="ARBA00023163"/>
    </source>
</evidence>
<organism evidence="4">
    <name type="scientific">Ectopseudomonas oleovorans</name>
    <name type="common">Pseudomonas oleovorans</name>
    <dbReference type="NCBI Taxonomy" id="301"/>
    <lineage>
        <taxon>Bacteria</taxon>
        <taxon>Pseudomonadati</taxon>
        <taxon>Pseudomonadota</taxon>
        <taxon>Gammaproteobacteria</taxon>
        <taxon>Pseudomonadales</taxon>
        <taxon>Pseudomonadaceae</taxon>
        <taxon>Ectopseudomonas</taxon>
    </lineage>
</organism>
<dbReference type="Pfam" id="PF17874">
    <property type="entry name" value="TPR_MalT"/>
    <property type="match status" value="1"/>
</dbReference>
<proteinExistence type="predicted"/>
<dbReference type="SUPFAM" id="SSF48452">
    <property type="entry name" value="TPR-like"/>
    <property type="match status" value="1"/>
</dbReference>
<dbReference type="PROSITE" id="PS00622">
    <property type="entry name" value="HTH_LUXR_1"/>
    <property type="match status" value="1"/>
</dbReference>
<dbReference type="PROSITE" id="PS50043">
    <property type="entry name" value="HTH_LUXR_2"/>
    <property type="match status" value="1"/>
</dbReference>
<dbReference type="InterPro" id="IPR027417">
    <property type="entry name" value="P-loop_NTPase"/>
</dbReference>
<dbReference type="Gene3D" id="1.10.10.10">
    <property type="entry name" value="Winged helix-like DNA-binding domain superfamily/Winged helix DNA-binding domain"/>
    <property type="match status" value="1"/>
</dbReference>
<dbReference type="Pfam" id="PF00196">
    <property type="entry name" value="GerE"/>
    <property type="match status" value="1"/>
</dbReference>
<sequence length="871" mass="97040">MPTLAIARQGALQARPVDLPRLPPCVVPRPALVQRLLASESRLRLLCAPAGAGKSVLLGQCARMTPATIEPFWLDLGGRALSAAQLCKRLAAALQQPLAADEHSEAALLELLHQRSGRLWIFIDDYPRAEDGELDACLDRLFAAAPAQVTWWVACRRTPGWNLPRLLLQGDLLELQGEDLALDGEALDELLATLQLPLPDDLRQALLQFSEGWLAAIRLLLLLDADEAALRQRLQSGCPLLRDYVQREVLAELDGELLGDLHALALLPRFSASLCEHLLEGRGSDLLHGLQRRQLFLRSLDSSGSWFRLWHPLAQVLRQLPGAPLSASVHVRACQWFAQHGDIREAVEHALQAGQIEVAVNYLQRFSQEQLLQGHSVAQFLQWREELPAWLFASSPRLIVLQAWALIICARFDEAAECTQALTHFLPQPDARRQRKLLAQWQALSGVLARQCGRRDARQHCLEALQALDESGWSQRILCHQALAQQYLAENALVQAQEALDEGLRLARLHGSLIYEALLNTDHCLLLEMQGEAGRAAELAEQSLALLRDGFSHSPVVGRLLLLRASLLARQGLEEAAQLAYRNGLQEAEYCGDAYTISGYLGLLELAESRGDLEEAYQWLQKAERAMQWSHVPEVRYRGVLQLQSGRLLLRQDQVGRAREVFTQTLQQLQQRQQLAPSGFYDLLPRLRLHLAVSDLLLGHRAAAEHALRLLLDECQLSGHRSLACECRIALVECLLHQQQESAAEALLRVAIDEARQLRLLRPLQELQQRQAQWLERVLPGEAGSSLYQRLFEPAPAVDEPASAGTALLSSRELAVLQLIAQGLSNQEIADRLFISLHTVKTHARRINVKLGVQRRTQAVAMAKAQGLMGD</sequence>
<dbReference type="OrthoDB" id="1123107at2"/>
<dbReference type="SUPFAM" id="SSF46894">
    <property type="entry name" value="C-terminal effector domain of the bipartite response regulators"/>
    <property type="match status" value="1"/>
</dbReference>
<dbReference type="InterPro" id="IPR011990">
    <property type="entry name" value="TPR-like_helical_dom_sf"/>
</dbReference>
<dbReference type="InterPro" id="IPR041617">
    <property type="entry name" value="TPR_MalT"/>
</dbReference>
<dbReference type="InterPro" id="IPR016032">
    <property type="entry name" value="Sig_transdc_resp-reg_C-effctor"/>
</dbReference>
<gene>
    <name evidence="4" type="ORF">POT9AD_3656</name>
</gene>
<evidence type="ECO:0000256" key="2">
    <source>
        <dbReference type="ARBA" id="ARBA00023125"/>
    </source>
</evidence>
<dbReference type="InterPro" id="IPR059106">
    <property type="entry name" value="WHD_MalT"/>
</dbReference>
<evidence type="ECO:0000256" key="1">
    <source>
        <dbReference type="ARBA" id="ARBA00023015"/>
    </source>
</evidence>
<keyword evidence="1" id="KW-0805">Transcription regulation</keyword>
<evidence type="ECO:0000313" key="4">
    <source>
        <dbReference type="EMBL" id="VDN64631.1"/>
    </source>
</evidence>
<dbReference type="SUPFAM" id="SSF52540">
    <property type="entry name" value="P-loop containing nucleoside triphosphate hydrolases"/>
    <property type="match status" value="1"/>
</dbReference>
<dbReference type="InterPro" id="IPR036388">
    <property type="entry name" value="WH-like_DNA-bd_sf"/>
</dbReference>
<dbReference type="GO" id="GO:0003677">
    <property type="term" value="F:DNA binding"/>
    <property type="evidence" value="ECO:0007669"/>
    <property type="project" value="UniProtKB-KW"/>
</dbReference>
<dbReference type="PRINTS" id="PR00038">
    <property type="entry name" value="HTHLUXR"/>
</dbReference>
<keyword evidence="3" id="KW-0804">Transcription</keyword>
<dbReference type="Gene3D" id="1.25.40.10">
    <property type="entry name" value="Tetratricopeptide repeat domain"/>
    <property type="match status" value="1"/>
</dbReference>
<name>A0A653B8Y6_ECTOL</name>
<dbReference type="CDD" id="cd06170">
    <property type="entry name" value="LuxR_C_like"/>
    <property type="match status" value="1"/>
</dbReference>
<reference evidence="4" key="1">
    <citation type="submission" date="2018-11" db="EMBL/GenBank/DDBJ databases">
        <authorList>
            <consortium name="Genoscope - CEA"/>
            <person name="William W."/>
        </authorList>
    </citation>
    <scope>NUCLEOTIDE SEQUENCE [LARGE SCALE GENOMIC DNA]</scope>
    <source>
        <strain evidence="4">T9AD</strain>
    </source>
</reference>
<dbReference type="EMBL" id="LR130779">
    <property type="protein sequence ID" value="VDN64631.1"/>
    <property type="molecule type" value="Genomic_DNA"/>
</dbReference>
<dbReference type="Pfam" id="PF25873">
    <property type="entry name" value="WHD_MalT"/>
    <property type="match status" value="1"/>
</dbReference>
<protein>
    <submittedName>
        <fullName evidence="4">ATP-, maltotriose-and DNA-dependent transcriptional regulator MalT</fullName>
    </submittedName>
</protein>
<accession>A0A653B8Y6</accession>
<keyword evidence="2" id="KW-0238">DNA-binding</keyword>
<dbReference type="PANTHER" id="PTHR44688:SF16">
    <property type="entry name" value="DNA-BINDING TRANSCRIPTIONAL ACTIVATOR DEVR_DOSR"/>
    <property type="match status" value="1"/>
</dbReference>
<dbReference type="AlphaFoldDB" id="A0A653B8Y6"/>
<dbReference type="PANTHER" id="PTHR44688">
    <property type="entry name" value="DNA-BINDING TRANSCRIPTIONAL ACTIVATOR DEVR_DOSR"/>
    <property type="match status" value="1"/>
</dbReference>